<dbReference type="NCBIfam" id="TIGR01352">
    <property type="entry name" value="tonB_Cterm"/>
    <property type="match status" value="1"/>
</dbReference>
<dbReference type="GO" id="GO:0016020">
    <property type="term" value="C:membrane"/>
    <property type="evidence" value="ECO:0007669"/>
    <property type="project" value="UniProtKB-SubCell"/>
</dbReference>
<dbReference type="OrthoDB" id="7193241at2"/>
<name>A0A2N5DFT0_9CAUL</name>
<evidence type="ECO:0000256" key="5">
    <source>
        <dbReference type="SAM" id="SignalP"/>
    </source>
</evidence>
<dbReference type="InterPro" id="IPR018637">
    <property type="entry name" value="DUF2059"/>
</dbReference>
<dbReference type="GO" id="GO:0055085">
    <property type="term" value="P:transmembrane transport"/>
    <property type="evidence" value="ECO:0007669"/>
    <property type="project" value="InterPro"/>
</dbReference>
<evidence type="ECO:0008006" key="10">
    <source>
        <dbReference type="Google" id="ProtNLM"/>
    </source>
</evidence>
<evidence type="ECO:0000256" key="2">
    <source>
        <dbReference type="ARBA" id="ARBA00022692"/>
    </source>
</evidence>
<gene>
    <name evidence="8" type="ORF">SGCZBJ_11865</name>
</gene>
<dbReference type="AlphaFoldDB" id="A0A2N5DFT0"/>
<proteinExistence type="predicted"/>
<dbReference type="Proteomes" id="UP000234479">
    <property type="component" value="Unassembled WGS sequence"/>
</dbReference>
<keyword evidence="4" id="KW-0472">Membrane</keyword>
<dbReference type="SUPFAM" id="SSF74653">
    <property type="entry name" value="TolA/TonB C-terminal domain"/>
    <property type="match status" value="1"/>
</dbReference>
<keyword evidence="3" id="KW-1133">Transmembrane helix</keyword>
<protein>
    <recommendedName>
        <fullName evidence="10">TonB C-terminal domain-containing protein</fullName>
    </recommendedName>
</protein>
<dbReference type="RefSeq" id="WP_101718207.1">
    <property type="nucleotide sequence ID" value="NZ_PJRS01000022.1"/>
</dbReference>
<reference evidence="8 9" key="1">
    <citation type="submission" date="2017-12" db="EMBL/GenBank/DDBJ databases">
        <title>The genome sequence of Caulobacter sp. 410.</title>
        <authorList>
            <person name="Gao J."/>
            <person name="Mao X."/>
            <person name="Sun J."/>
        </authorList>
    </citation>
    <scope>NUCLEOTIDE SEQUENCE [LARGE SCALE GENOMIC DNA]</scope>
    <source>
        <strain evidence="8 9">410</strain>
    </source>
</reference>
<evidence type="ECO:0000256" key="4">
    <source>
        <dbReference type="ARBA" id="ARBA00023136"/>
    </source>
</evidence>
<comment type="subcellular location">
    <subcellularLocation>
        <location evidence="1">Membrane</location>
        <topology evidence="1">Single-pass membrane protein</topology>
    </subcellularLocation>
</comment>
<organism evidence="8 9">
    <name type="scientific">Caulobacter zeae</name>
    <dbReference type="NCBI Taxonomy" id="2055137"/>
    <lineage>
        <taxon>Bacteria</taxon>
        <taxon>Pseudomonadati</taxon>
        <taxon>Pseudomonadota</taxon>
        <taxon>Alphaproteobacteria</taxon>
        <taxon>Caulobacterales</taxon>
        <taxon>Caulobacteraceae</taxon>
        <taxon>Caulobacter</taxon>
    </lineage>
</organism>
<dbReference type="Gene3D" id="3.30.1150.10">
    <property type="match status" value="1"/>
</dbReference>
<keyword evidence="2" id="KW-0812">Transmembrane</keyword>
<keyword evidence="9" id="KW-1185">Reference proteome</keyword>
<dbReference type="Pfam" id="PF03544">
    <property type="entry name" value="TonB_C"/>
    <property type="match status" value="1"/>
</dbReference>
<evidence type="ECO:0000256" key="3">
    <source>
        <dbReference type="ARBA" id="ARBA00022989"/>
    </source>
</evidence>
<feature type="domain" description="DUF2059" evidence="7">
    <location>
        <begin position="200"/>
        <end position="236"/>
    </location>
</feature>
<feature type="signal peptide" evidence="5">
    <location>
        <begin position="1"/>
        <end position="18"/>
    </location>
</feature>
<keyword evidence="5" id="KW-0732">Signal</keyword>
<dbReference type="Pfam" id="PF09832">
    <property type="entry name" value="DUF2059"/>
    <property type="match status" value="1"/>
</dbReference>
<evidence type="ECO:0000313" key="8">
    <source>
        <dbReference type="EMBL" id="PLR24929.1"/>
    </source>
</evidence>
<dbReference type="EMBL" id="PJRS01000022">
    <property type="protein sequence ID" value="PLR24929.1"/>
    <property type="molecule type" value="Genomic_DNA"/>
</dbReference>
<sequence length="284" mass="30269">MSFLIAALALAAATAASVDTDCPAGGDPSIPKVRADWKIPLSPDNIMWAYPPQAAATRQGGRVVIQCTVDTQGKASECFVVSETPPGMGFGEAAVSLRPLMEFTPEIRCGRPTPTTVSIPITFSPPMEEKVVSGPMPALTDQLLGRRLALALRIGDEVETEMMVYGSSMLNRTDKPVPAEQRRAVYDMLQEARPKARQIMVEAAGRALAREMSSADLEAAVAFYEGPVGQSLIRARATFRYQDGNEAQAAVVAIRNLLDTQFCVITGICKDDGPAHDGGDDGGN</sequence>
<dbReference type="InterPro" id="IPR037682">
    <property type="entry name" value="TonB_C"/>
</dbReference>
<evidence type="ECO:0000259" key="6">
    <source>
        <dbReference type="Pfam" id="PF03544"/>
    </source>
</evidence>
<accession>A0A2N5DFT0</accession>
<evidence type="ECO:0000313" key="9">
    <source>
        <dbReference type="Proteomes" id="UP000234479"/>
    </source>
</evidence>
<evidence type="ECO:0000259" key="7">
    <source>
        <dbReference type="Pfam" id="PF09832"/>
    </source>
</evidence>
<feature type="chain" id="PRO_5014911235" description="TonB C-terminal domain-containing protein" evidence="5">
    <location>
        <begin position="19"/>
        <end position="284"/>
    </location>
</feature>
<evidence type="ECO:0000256" key="1">
    <source>
        <dbReference type="ARBA" id="ARBA00004167"/>
    </source>
</evidence>
<comment type="caution">
    <text evidence="8">The sequence shown here is derived from an EMBL/GenBank/DDBJ whole genome shotgun (WGS) entry which is preliminary data.</text>
</comment>
<feature type="domain" description="TonB C-terminal" evidence="6">
    <location>
        <begin position="49"/>
        <end position="124"/>
    </location>
</feature>
<dbReference type="InterPro" id="IPR006260">
    <property type="entry name" value="TonB/TolA_C"/>
</dbReference>